<feature type="binding site" evidence="5">
    <location>
        <position position="143"/>
    </location>
    <ligand>
        <name>S-adenosyl-L-methionine</name>
        <dbReference type="ChEBI" id="CHEBI:59789"/>
    </ligand>
</feature>
<evidence type="ECO:0000256" key="3">
    <source>
        <dbReference type="ARBA" id="ARBA00022691"/>
    </source>
</evidence>
<dbReference type="AlphaFoldDB" id="A0A317ZQ00"/>
<dbReference type="Pfam" id="PF01797">
    <property type="entry name" value="Y1_Tnp"/>
    <property type="match status" value="1"/>
</dbReference>
<dbReference type="InterPro" id="IPR002686">
    <property type="entry name" value="Transposase_17"/>
</dbReference>
<evidence type="ECO:0000256" key="5">
    <source>
        <dbReference type="HAMAP-Rule" id="MF_02126"/>
    </source>
</evidence>
<dbReference type="Proteomes" id="UP000247099">
    <property type="component" value="Unassembled WGS sequence"/>
</dbReference>
<evidence type="ECO:0000256" key="2">
    <source>
        <dbReference type="ARBA" id="ARBA00022679"/>
    </source>
</evidence>
<keyword evidence="2 5" id="KW-0808">Transferase</keyword>
<dbReference type="EC" id="2.1.1.297" evidence="5"/>
<protein>
    <recommendedName>
        <fullName evidence="5">Release factor glutamine methyltransferase</fullName>
        <shortName evidence="5">RF MTase</shortName>
        <ecNumber evidence="5">2.1.1.297</ecNumber>
    </recommendedName>
    <alternativeName>
        <fullName evidence="5">N5-glutamine methyltransferase PrmC</fullName>
    </alternativeName>
    <alternativeName>
        <fullName evidence="5">Protein-(glutamine-N5) MTase PrmC</fullName>
    </alternativeName>
    <alternativeName>
        <fullName evidence="5">Protein-glutamine N-methyltransferase PrmC</fullName>
    </alternativeName>
</protein>
<dbReference type="InterPro" id="IPR036515">
    <property type="entry name" value="Transposase_17_sf"/>
</dbReference>
<gene>
    <name evidence="5 8" type="primary">prmC</name>
    <name evidence="8" type="ORF">DDZ13_01070</name>
</gene>
<dbReference type="InterPro" id="IPR029063">
    <property type="entry name" value="SAM-dependent_MTases_sf"/>
</dbReference>
<feature type="binding site" evidence="5">
    <location>
        <position position="172"/>
    </location>
    <ligand>
        <name>S-adenosyl-L-methionine</name>
        <dbReference type="ChEBI" id="CHEBI:59789"/>
    </ligand>
</feature>
<keyword evidence="9" id="KW-1185">Reference proteome</keyword>
<dbReference type="Gene3D" id="3.30.70.1290">
    <property type="entry name" value="Transposase IS200-like"/>
    <property type="match status" value="1"/>
</dbReference>
<comment type="caution">
    <text evidence="8">The sequence shown here is derived from an EMBL/GenBank/DDBJ whole genome shotgun (WGS) entry which is preliminary data.</text>
</comment>
<feature type="region of interest" description="Disordered" evidence="6">
    <location>
        <begin position="281"/>
        <end position="330"/>
    </location>
</feature>
<dbReference type="InterPro" id="IPR007848">
    <property type="entry name" value="Small_mtfrase_dom"/>
</dbReference>
<evidence type="ECO:0000256" key="6">
    <source>
        <dbReference type="SAM" id="MobiDB-lite"/>
    </source>
</evidence>
<dbReference type="GO" id="GO:0032259">
    <property type="term" value="P:methylation"/>
    <property type="evidence" value="ECO:0007669"/>
    <property type="project" value="UniProtKB-KW"/>
</dbReference>
<proteinExistence type="inferred from homology"/>
<comment type="function">
    <text evidence="5">Methylates the class 1 translation termination release factors RF1/PrfA and RF2/PrfB on the glutamine residue of the universally conserved GGQ motif.</text>
</comment>
<dbReference type="InterPro" id="IPR019874">
    <property type="entry name" value="RF_methyltr_PrmC"/>
</dbReference>
<dbReference type="Pfam" id="PF17827">
    <property type="entry name" value="PrmC_N"/>
    <property type="match status" value="1"/>
</dbReference>
<keyword evidence="3 5" id="KW-0949">S-adenosyl-L-methionine</keyword>
<dbReference type="RefSeq" id="WP_110129570.1">
    <property type="nucleotide sequence ID" value="NZ_QHJQ01000001.1"/>
</dbReference>
<dbReference type="OrthoDB" id="9800643at2"/>
<dbReference type="SUPFAM" id="SSF143422">
    <property type="entry name" value="Transposase IS200-like"/>
    <property type="match status" value="1"/>
</dbReference>
<feature type="binding site" evidence="5">
    <location>
        <begin position="120"/>
        <end position="124"/>
    </location>
    <ligand>
        <name>S-adenosyl-L-methionine</name>
        <dbReference type="ChEBI" id="CHEBI:59789"/>
    </ligand>
</feature>
<dbReference type="PANTHER" id="PTHR18895:SF74">
    <property type="entry name" value="MTRF1L RELEASE FACTOR GLUTAMINE METHYLTRANSFERASE"/>
    <property type="match status" value="1"/>
</dbReference>
<dbReference type="GO" id="GO:0003677">
    <property type="term" value="F:DNA binding"/>
    <property type="evidence" value="ECO:0007669"/>
    <property type="project" value="InterPro"/>
</dbReference>
<dbReference type="PROSITE" id="PS00092">
    <property type="entry name" value="N6_MTASE"/>
    <property type="match status" value="1"/>
</dbReference>
<dbReference type="SUPFAM" id="SSF53335">
    <property type="entry name" value="S-adenosyl-L-methionine-dependent methyltransferases"/>
    <property type="match status" value="1"/>
</dbReference>
<dbReference type="InterPro" id="IPR002052">
    <property type="entry name" value="DNA_methylase_N6_adenine_CS"/>
</dbReference>
<dbReference type="InterPro" id="IPR050320">
    <property type="entry name" value="N5-glutamine_MTase"/>
</dbReference>
<dbReference type="GO" id="GO:0102559">
    <property type="term" value="F:peptide chain release factor N(5)-glutamine methyltransferase activity"/>
    <property type="evidence" value="ECO:0007669"/>
    <property type="project" value="UniProtKB-EC"/>
</dbReference>
<feature type="domain" description="Transposase IS200-like" evidence="7">
    <location>
        <begin position="333"/>
        <end position="444"/>
    </location>
</feature>
<dbReference type="Pfam" id="PF05175">
    <property type="entry name" value="MTS"/>
    <property type="match status" value="1"/>
</dbReference>
<evidence type="ECO:0000256" key="1">
    <source>
        <dbReference type="ARBA" id="ARBA00022603"/>
    </source>
</evidence>
<dbReference type="InterPro" id="IPR004556">
    <property type="entry name" value="HemK-like"/>
</dbReference>
<comment type="similarity">
    <text evidence="5">Belongs to the protein N5-glutamine methyltransferase family. PrmC subfamily.</text>
</comment>
<comment type="catalytic activity">
    <reaction evidence="4 5">
        <text>L-glutaminyl-[peptide chain release factor] + S-adenosyl-L-methionine = N(5)-methyl-L-glutaminyl-[peptide chain release factor] + S-adenosyl-L-homocysteine + H(+)</text>
        <dbReference type="Rhea" id="RHEA:42896"/>
        <dbReference type="Rhea" id="RHEA-COMP:10271"/>
        <dbReference type="Rhea" id="RHEA-COMP:10272"/>
        <dbReference type="ChEBI" id="CHEBI:15378"/>
        <dbReference type="ChEBI" id="CHEBI:30011"/>
        <dbReference type="ChEBI" id="CHEBI:57856"/>
        <dbReference type="ChEBI" id="CHEBI:59789"/>
        <dbReference type="ChEBI" id="CHEBI:61891"/>
        <dbReference type="EC" id="2.1.1.297"/>
    </reaction>
</comment>
<dbReference type="PANTHER" id="PTHR18895">
    <property type="entry name" value="HEMK METHYLTRANSFERASE"/>
    <property type="match status" value="1"/>
</dbReference>
<feature type="compositionally biased region" description="Basic and acidic residues" evidence="6">
    <location>
        <begin position="319"/>
        <end position="329"/>
    </location>
</feature>
<evidence type="ECO:0000259" key="7">
    <source>
        <dbReference type="SMART" id="SM01321"/>
    </source>
</evidence>
<name>A0A317ZQ00_9BACT</name>
<dbReference type="NCBIfam" id="TIGR03534">
    <property type="entry name" value="RF_mod_PrmC"/>
    <property type="match status" value="1"/>
</dbReference>
<dbReference type="CDD" id="cd02440">
    <property type="entry name" value="AdoMet_MTases"/>
    <property type="match status" value="1"/>
</dbReference>
<organism evidence="8 9">
    <name type="scientific">Coraliomargarita sinensis</name>
    <dbReference type="NCBI Taxonomy" id="2174842"/>
    <lineage>
        <taxon>Bacteria</taxon>
        <taxon>Pseudomonadati</taxon>
        <taxon>Verrucomicrobiota</taxon>
        <taxon>Opitutia</taxon>
        <taxon>Puniceicoccales</taxon>
        <taxon>Coraliomargaritaceae</taxon>
        <taxon>Coraliomargarita</taxon>
    </lineage>
</organism>
<reference evidence="8 9" key="1">
    <citation type="submission" date="2018-05" db="EMBL/GenBank/DDBJ databases">
        <title>Coraliomargarita sinensis sp. nov., isolated from a marine solar saltern.</title>
        <authorList>
            <person name="Zhou L.Y."/>
        </authorList>
    </citation>
    <scope>NUCLEOTIDE SEQUENCE [LARGE SCALE GENOMIC DNA]</scope>
    <source>
        <strain evidence="8 9">WN38</strain>
    </source>
</reference>
<dbReference type="SMART" id="SM01321">
    <property type="entry name" value="Y1_Tnp"/>
    <property type="match status" value="1"/>
</dbReference>
<dbReference type="HAMAP" id="MF_02126">
    <property type="entry name" value="RF_methyltr_PrmC"/>
    <property type="match status" value="1"/>
</dbReference>
<dbReference type="InterPro" id="IPR040758">
    <property type="entry name" value="PrmC_N"/>
</dbReference>
<dbReference type="GO" id="GO:0006313">
    <property type="term" value="P:DNA transposition"/>
    <property type="evidence" value="ECO:0007669"/>
    <property type="project" value="InterPro"/>
</dbReference>
<dbReference type="Gene3D" id="3.40.50.150">
    <property type="entry name" value="Vaccinia Virus protein VP39"/>
    <property type="match status" value="1"/>
</dbReference>
<feature type="binding site" evidence="5">
    <location>
        <begin position="188"/>
        <end position="191"/>
    </location>
    <ligand>
        <name>substrate</name>
    </ligand>
</feature>
<dbReference type="Gene3D" id="1.10.8.10">
    <property type="entry name" value="DNA helicase RuvA subunit, C-terminal domain"/>
    <property type="match status" value="1"/>
</dbReference>
<sequence>MLSIREIQEKTVGYFAGKGVPNPKLDADLLIAHVLKLKRLELYLDIDRPLTEAELNALRPLVKRRAEREPLQYILGFTEFYGMKLKTDARALIPRPETEELVEHVSERLNNPPKRILDLGTGSGAIAIALATLYPEAEVWATDQSEAALELAQENANAFVSKGRIHFHQGSWWEPLPEKLDFDLIVANPPYLTETEMGTAEPEVVAHEPAGALVSGEDGLDDLKRIIAGAKQRLAAGGMLALETGIAQHDALDKLVNEADLKGQGESDMSGRPRFYYIEASPVSSPSGLDGETRTDQSAPQTDWHPHPSPKNYPVTRAEPLREKRRTEKPVSPNEARYFITCCTGGKETGLQSEQCACAILTILGELHAEASIDLLAATVMPDHVHVLMKLGHRLNLSQVIGKFKAATRSALDENGLAWQENYHDHRLRADDALEKFSKYLFLNPYRSQLIQIDATWPWWVLNENYHPEFLEVLEDPPLPPEEWLKESPKLQELLEDDV</sequence>
<evidence type="ECO:0000256" key="4">
    <source>
        <dbReference type="ARBA" id="ARBA00048391"/>
    </source>
</evidence>
<dbReference type="GO" id="GO:0004803">
    <property type="term" value="F:transposase activity"/>
    <property type="evidence" value="ECO:0007669"/>
    <property type="project" value="InterPro"/>
</dbReference>
<feature type="binding site" evidence="5">
    <location>
        <position position="188"/>
    </location>
    <ligand>
        <name>S-adenosyl-L-methionine</name>
        <dbReference type="ChEBI" id="CHEBI:59789"/>
    </ligand>
</feature>
<keyword evidence="1 5" id="KW-0489">Methyltransferase</keyword>
<evidence type="ECO:0000313" key="9">
    <source>
        <dbReference type="Proteomes" id="UP000247099"/>
    </source>
</evidence>
<evidence type="ECO:0000313" key="8">
    <source>
        <dbReference type="EMBL" id="PXA05491.1"/>
    </source>
</evidence>
<dbReference type="NCBIfam" id="TIGR00536">
    <property type="entry name" value="hemK_fam"/>
    <property type="match status" value="1"/>
</dbReference>
<accession>A0A317ZQ00</accession>
<dbReference type="InParanoid" id="A0A317ZQ00"/>
<dbReference type="EMBL" id="QHJQ01000001">
    <property type="protein sequence ID" value="PXA05491.1"/>
    <property type="molecule type" value="Genomic_DNA"/>
</dbReference>